<keyword evidence="3" id="KW-1133">Transmembrane helix</keyword>
<dbReference type="EMBL" id="JAULUE010002059">
    <property type="protein sequence ID" value="KAK5885768.1"/>
    <property type="molecule type" value="Genomic_DNA"/>
</dbReference>
<dbReference type="AlphaFoldDB" id="A0AAN8BJ16"/>
<evidence type="ECO:0000313" key="5">
    <source>
        <dbReference type="Proteomes" id="UP001335648"/>
    </source>
</evidence>
<dbReference type="InterPro" id="IPR043541">
    <property type="entry name" value="SYT14/14L/16"/>
</dbReference>
<keyword evidence="3" id="KW-0812">Transmembrane</keyword>
<keyword evidence="5" id="KW-1185">Reference proteome</keyword>
<proteinExistence type="inferred from homology"/>
<reference evidence="4 5" key="1">
    <citation type="journal article" date="2023" name="Mol. Biol. Evol.">
        <title>Genomics of Secondarily Temperate Adaptation in the Only Non-Antarctic Icefish.</title>
        <authorList>
            <person name="Rivera-Colon A.G."/>
            <person name="Rayamajhi N."/>
            <person name="Minhas B.F."/>
            <person name="Madrigal G."/>
            <person name="Bilyk K.T."/>
            <person name="Yoon V."/>
            <person name="Hune M."/>
            <person name="Gregory S."/>
            <person name="Cheng C.H.C."/>
            <person name="Catchen J.M."/>
        </authorList>
    </citation>
    <scope>NUCLEOTIDE SEQUENCE [LARGE SCALE GENOMIC DNA]</scope>
    <source>
        <strain evidence="4">JC2023a</strain>
    </source>
</reference>
<feature type="transmembrane region" description="Helical" evidence="3">
    <location>
        <begin position="25"/>
        <end position="46"/>
    </location>
</feature>
<dbReference type="PANTHER" id="PTHR46129:SF3">
    <property type="entry name" value="SYNAPTOTAGMIN-14-RELATED"/>
    <property type="match status" value="1"/>
</dbReference>
<evidence type="ECO:0000256" key="1">
    <source>
        <dbReference type="ARBA" id="ARBA00006996"/>
    </source>
</evidence>
<dbReference type="GO" id="GO:0005543">
    <property type="term" value="F:phospholipid binding"/>
    <property type="evidence" value="ECO:0007669"/>
    <property type="project" value="TreeGrafter"/>
</dbReference>
<accession>A0AAN8BJ16</accession>
<feature type="region of interest" description="Disordered" evidence="2">
    <location>
        <begin position="67"/>
        <end position="119"/>
    </location>
</feature>
<comment type="similarity">
    <text evidence="1">Belongs to the synaptotagmin family.</text>
</comment>
<protein>
    <recommendedName>
        <fullName evidence="6">Synaptotagmin-14-like</fullName>
    </recommendedName>
</protein>
<evidence type="ECO:0000313" key="4">
    <source>
        <dbReference type="EMBL" id="KAK5885768.1"/>
    </source>
</evidence>
<dbReference type="Proteomes" id="UP001335648">
    <property type="component" value="Unassembled WGS sequence"/>
</dbReference>
<name>A0AAN8BJ16_9TELE</name>
<comment type="caution">
    <text evidence="4">The sequence shown here is derived from an EMBL/GenBank/DDBJ whole genome shotgun (WGS) entry which is preliminary data.</text>
</comment>
<organism evidence="4 5">
    <name type="scientific">Champsocephalus esox</name>
    <name type="common">pike icefish</name>
    <dbReference type="NCBI Taxonomy" id="159716"/>
    <lineage>
        <taxon>Eukaryota</taxon>
        <taxon>Metazoa</taxon>
        <taxon>Chordata</taxon>
        <taxon>Craniata</taxon>
        <taxon>Vertebrata</taxon>
        <taxon>Euteleostomi</taxon>
        <taxon>Actinopterygii</taxon>
        <taxon>Neopterygii</taxon>
        <taxon>Teleostei</taxon>
        <taxon>Neoteleostei</taxon>
        <taxon>Acanthomorphata</taxon>
        <taxon>Eupercaria</taxon>
        <taxon>Perciformes</taxon>
        <taxon>Notothenioidei</taxon>
        <taxon>Channichthyidae</taxon>
        <taxon>Champsocephalus</taxon>
    </lineage>
</organism>
<evidence type="ECO:0000256" key="3">
    <source>
        <dbReference type="SAM" id="Phobius"/>
    </source>
</evidence>
<gene>
    <name evidence="4" type="ORF">CesoFtcFv8_016870</name>
</gene>
<keyword evidence="3" id="KW-0472">Membrane</keyword>
<dbReference type="PANTHER" id="PTHR46129">
    <property type="entry name" value="SYNAPTOTAGMIN 14, ISOFORM D"/>
    <property type="match status" value="1"/>
</dbReference>
<sequence>MAMDGGERNCGVHELICVRKVSPEVLGFLTAIGLFIILMTFLFWYLNNKLALDSPGSLQCLDDFRKKSQPQDKAYTDANLQGSSSDSEDEVMGQYQEAVSRSHGLRGGAKAANTQHSGGFTWESRHKYSALTADYDGYSSEASADDETEV</sequence>
<evidence type="ECO:0008006" key="6">
    <source>
        <dbReference type="Google" id="ProtNLM"/>
    </source>
</evidence>
<evidence type="ECO:0000256" key="2">
    <source>
        <dbReference type="SAM" id="MobiDB-lite"/>
    </source>
</evidence>